<dbReference type="EMBL" id="PUFN01000002">
    <property type="protein sequence ID" value="TDG74842.1"/>
    <property type="molecule type" value="Genomic_DNA"/>
</dbReference>
<dbReference type="SUPFAM" id="SSF52266">
    <property type="entry name" value="SGNH hydrolase"/>
    <property type="match status" value="1"/>
</dbReference>
<dbReference type="OrthoDB" id="9795554at2"/>
<protein>
    <recommendedName>
        <fullName evidence="2">Sialate O-acetylesterase domain-containing protein</fullName>
    </recommendedName>
</protein>
<evidence type="ECO:0000313" key="3">
    <source>
        <dbReference type="EMBL" id="TDG74842.1"/>
    </source>
</evidence>
<sequence>MSSLRLDGIYTDKMVIPANKNFHISGHAIPKSEVCVEVLNHVYRTVADDMGTWKVRIVLEDKITCDIKITNLAETITLHDVKSGKVILLTGQSNIEFKFRDDSEYQSQIDDLNLNNTYFYNVPQVEYQSDELTLPKDLKTSTWQIANKETLWEMSDIGYWIAKKMHELNPKETIGIIDCYKGGTSISSWVPESVLTSSQELINRFIKPFEKATTNKTQEDYDQEFAEYNALVEKHNVDLAKFQKENPDVSLSDAKDKVGHTPWPPPMTPTSYLRPSGLFHTMIEQVKNYSFNKVVWYQGENDADNPEVYGIMLRGLILSWRELFQDFSIPFLVVQLPGYFDEPENAWPKIRQHQLEASQRINDVHLVSIADTGEKHNIHPTHKRIAGTRIGEILSDQSYSSTPIVYRQQILNDKLVLSVSSVSTLVQKDDAYFLVKQNNQWKKREIRTVGKVIVLDDCHGIEKIRYAYDNYPTCTLFNELGAPVAPFEMEIEKNE</sequence>
<feature type="domain" description="Sialate O-acetylesterase" evidence="2">
    <location>
        <begin position="274"/>
        <end position="394"/>
    </location>
</feature>
<dbReference type="Pfam" id="PF03629">
    <property type="entry name" value="SASA"/>
    <property type="match status" value="2"/>
</dbReference>
<feature type="domain" description="Sialate O-acetylesterase" evidence="2">
    <location>
        <begin position="85"/>
        <end position="213"/>
    </location>
</feature>
<dbReference type="Proteomes" id="UP000295257">
    <property type="component" value="Unassembled WGS sequence"/>
</dbReference>
<evidence type="ECO:0000313" key="4">
    <source>
        <dbReference type="Proteomes" id="UP000295257"/>
    </source>
</evidence>
<dbReference type="PANTHER" id="PTHR22901">
    <property type="entry name" value="SIALATE O-ACETYLESTERASE"/>
    <property type="match status" value="1"/>
</dbReference>
<evidence type="ECO:0000259" key="2">
    <source>
        <dbReference type="Pfam" id="PF03629"/>
    </source>
</evidence>
<name>A0A4R5NJP9_9LACO</name>
<dbReference type="PANTHER" id="PTHR22901:SF0">
    <property type="entry name" value="SIALATE O-ACETYLESTERASE"/>
    <property type="match status" value="1"/>
</dbReference>
<reference evidence="3 4" key="1">
    <citation type="journal article" date="2019" name="Appl. Microbiol. Biotechnol.">
        <title>Uncovering carbohydrate metabolism through a genotype-phenotype association study of 56 lactic acid bacteria genomes.</title>
        <authorList>
            <person name="Buron-Moles G."/>
            <person name="Chailyan A."/>
            <person name="Dolejs I."/>
            <person name="Forster J."/>
            <person name="Miks M.H."/>
        </authorList>
    </citation>
    <scope>NUCLEOTIDE SEQUENCE [LARGE SCALE GENOMIC DNA]</scope>
    <source>
        <strain evidence="3 4">ATCC 29644</strain>
    </source>
</reference>
<dbReference type="GO" id="GO:0001681">
    <property type="term" value="F:sialate O-acetylesterase activity"/>
    <property type="evidence" value="ECO:0007669"/>
    <property type="project" value="InterPro"/>
</dbReference>
<accession>A0A4R5NJP9</accession>
<dbReference type="InterPro" id="IPR036514">
    <property type="entry name" value="SGNH_hydro_sf"/>
</dbReference>
<keyword evidence="1" id="KW-0378">Hydrolase</keyword>
<dbReference type="InterPro" id="IPR039329">
    <property type="entry name" value="SIAE"/>
</dbReference>
<dbReference type="AlphaFoldDB" id="A0A4R5NJP9"/>
<evidence type="ECO:0000256" key="1">
    <source>
        <dbReference type="ARBA" id="ARBA00022801"/>
    </source>
</evidence>
<dbReference type="InterPro" id="IPR005181">
    <property type="entry name" value="SASA"/>
</dbReference>
<proteinExistence type="predicted"/>
<dbReference type="GO" id="GO:0005975">
    <property type="term" value="P:carbohydrate metabolic process"/>
    <property type="evidence" value="ECO:0007669"/>
    <property type="project" value="TreeGrafter"/>
</dbReference>
<organism evidence="3 4">
    <name type="scientific">Companilactobacillus farciminis</name>
    <dbReference type="NCBI Taxonomy" id="1612"/>
    <lineage>
        <taxon>Bacteria</taxon>
        <taxon>Bacillati</taxon>
        <taxon>Bacillota</taxon>
        <taxon>Bacilli</taxon>
        <taxon>Lactobacillales</taxon>
        <taxon>Lactobacillaceae</taxon>
        <taxon>Companilactobacillus</taxon>
    </lineage>
</organism>
<keyword evidence="4" id="KW-1185">Reference proteome</keyword>
<dbReference type="Gene3D" id="3.40.50.1110">
    <property type="entry name" value="SGNH hydrolase"/>
    <property type="match status" value="1"/>
</dbReference>
<dbReference type="RefSeq" id="WP_010018061.1">
    <property type="nucleotide sequence ID" value="NZ_PUFN01000002.1"/>
</dbReference>
<comment type="caution">
    <text evidence="3">The sequence shown here is derived from an EMBL/GenBank/DDBJ whole genome shotgun (WGS) entry which is preliminary data.</text>
</comment>
<gene>
    <name evidence="3" type="ORF">C5L30_000077</name>
</gene>